<dbReference type="PROSITE" id="PS50005">
    <property type="entry name" value="TPR"/>
    <property type="match status" value="1"/>
</dbReference>
<keyword evidence="7" id="KW-1185">Reference proteome</keyword>
<dbReference type="Gene3D" id="1.25.40.10">
    <property type="entry name" value="Tetratricopeptide repeat domain"/>
    <property type="match status" value="1"/>
</dbReference>
<protein>
    <recommendedName>
        <fullName evidence="5">Aspartyl/asparaginy/proline hydroxylase domain-containing protein</fullName>
    </recommendedName>
</protein>
<evidence type="ECO:0000256" key="2">
    <source>
        <dbReference type="ARBA" id="ARBA00022964"/>
    </source>
</evidence>
<dbReference type="PANTHER" id="PTHR46332">
    <property type="entry name" value="ASPARTATE BETA-HYDROXYLASE DOMAIN-CONTAINING PROTEIN 2"/>
    <property type="match status" value="1"/>
</dbReference>
<keyword evidence="3" id="KW-0560">Oxidoreductase</keyword>
<dbReference type="InterPro" id="IPR051821">
    <property type="entry name" value="Asp/Asn_beta-hydroxylase"/>
</dbReference>
<dbReference type="InterPro" id="IPR007803">
    <property type="entry name" value="Asp/Arg/Pro-Hydrxlase"/>
</dbReference>
<evidence type="ECO:0000259" key="5">
    <source>
        <dbReference type="Pfam" id="PF05118"/>
    </source>
</evidence>
<feature type="repeat" description="TPR" evidence="4">
    <location>
        <begin position="5"/>
        <end position="38"/>
    </location>
</feature>
<dbReference type="SUPFAM" id="SSF48452">
    <property type="entry name" value="TPR-like"/>
    <property type="match status" value="1"/>
</dbReference>
<evidence type="ECO:0000313" key="7">
    <source>
        <dbReference type="Proteomes" id="UP000216991"/>
    </source>
</evidence>
<dbReference type="InterPro" id="IPR019734">
    <property type="entry name" value="TPR_rpt"/>
</dbReference>
<sequence>MTADPVQLNRLGMAALGKGDTAAALRAFEAAVAADPNAAILWYNLANAHALADDAAAQLKALEAALDRDPYMAHALMARGQLHEKQGRTAEALSDYQRLLAAVDPREQVGPGFAAGLTHARSMVNAANDQLAARLEASLADALATASPAVATRVRHAVEAQLGRRRIHVHQPLALHYPYLPAIQYFEPTLFPWLEQLAAATDVIRAELKALLADGAEGFRPYVDYPPGVPVNQWQQLNHNDAWSARFFYKHGVRDDAMCALCPATAALIDGLPLFDLPGRGPTVFFSLLKPQTVIPPHTGATNIRSIVHLPLIVPDGCWFRVGNDTRPWIEGAPFVFDDTIEHEAHNPTNALRAILILDTWNPHIAVEERPLIARWVTSLDEHNRSLPGFSAA</sequence>
<feature type="domain" description="Aspartyl/asparaginy/proline hydroxylase" evidence="5">
    <location>
        <begin position="201"/>
        <end position="363"/>
    </location>
</feature>
<dbReference type="SUPFAM" id="SSF51197">
    <property type="entry name" value="Clavaminate synthase-like"/>
    <property type="match status" value="1"/>
</dbReference>
<proteinExistence type="inferred from homology"/>
<dbReference type="GO" id="GO:0016020">
    <property type="term" value="C:membrane"/>
    <property type="evidence" value="ECO:0007669"/>
    <property type="project" value="TreeGrafter"/>
</dbReference>
<gene>
    <name evidence="6" type="ORF">CHU93_12500</name>
</gene>
<comment type="caution">
    <text evidence="6">The sequence shown here is derived from an EMBL/GenBank/DDBJ whole genome shotgun (WGS) entry which is preliminary data.</text>
</comment>
<dbReference type="Pfam" id="PF05118">
    <property type="entry name" value="Asp_Arg_Hydrox"/>
    <property type="match status" value="1"/>
</dbReference>
<dbReference type="AlphaFoldDB" id="A0A255Y9Y8"/>
<dbReference type="InterPro" id="IPR027443">
    <property type="entry name" value="IPNS-like_sf"/>
</dbReference>
<dbReference type="GO" id="GO:0051213">
    <property type="term" value="F:dioxygenase activity"/>
    <property type="evidence" value="ECO:0007669"/>
    <property type="project" value="UniProtKB-KW"/>
</dbReference>
<reference evidence="6 7" key="1">
    <citation type="submission" date="2017-07" db="EMBL/GenBank/DDBJ databases">
        <title>Sandarakinorhabdus cyanobacteriorum sp. nov., a novel bacterium isolated from cyanobacterial aggregates in a eutrophic lake.</title>
        <authorList>
            <person name="Cai H."/>
        </authorList>
    </citation>
    <scope>NUCLEOTIDE SEQUENCE [LARGE SCALE GENOMIC DNA]</scope>
    <source>
        <strain evidence="6 7">TH057</strain>
    </source>
</reference>
<evidence type="ECO:0000256" key="1">
    <source>
        <dbReference type="ARBA" id="ARBA00007730"/>
    </source>
</evidence>
<evidence type="ECO:0000313" key="6">
    <source>
        <dbReference type="EMBL" id="OYQ26019.1"/>
    </source>
</evidence>
<keyword evidence="2" id="KW-0223">Dioxygenase</keyword>
<accession>A0A255Y9Y8</accession>
<organism evidence="6 7">
    <name type="scientific">Sandarakinorhabdus cyanobacteriorum</name>
    <dbReference type="NCBI Taxonomy" id="1981098"/>
    <lineage>
        <taxon>Bacteria</taxon>
        <taxon>Pseudomonadati</taxon>
        <taxon>Pseudomonadota</taxon>
        <taxon>Alphaproteobacteria</taxon>
        <taxon>Sphingomonadales</taxon>
        <taxon>Sphingosinicellaceae</taxon>
        <taxon>Sandarakinorhabdus</taxon>
    </lineage>
</organism>
<name>A0A255Y9Y8_9SPHN</name>
<dbReference type="Pfam" id="PF13432">
    <property type="entry name" value="TPR_16"/>
    <property type="match status" value="1"/>
</dbReference>
<dbReference type="OrthoDB" id="21665at2"/>
<evidence type="ECO:0000256" key="3">
    <source>
        <dbReference type="ARBA" id="ARBA00023002"/>
    </source>
</evidence>
<dbReference type="SMART" id="SM00028">
    <property type="entry name" value="TPR"/>
    <property type="match status" value="3"/>
</dbReference>
<dbReference type="Proteomes" id="UP000216991">
    <property type="component" value="Unassembled WGS sequence"/>
</dbReference>
<dbReference type="EMBL" id="NOXT01000120">
    <property type="protein sequence ID" value="OYQ26019.1"/>
    <property type="molecule type" value="Genomic_DNA"/>
</dbReference>
<dbReference type="InterPro" id="IPR011990">
    <property type="entry name" value="TPR-like_helical_dom_sf"/>
</dbReference>
<comment type="similarity">
    <text evidence="1">Belongs to the aspartyl/asparaginyl beta-hydroxylase family.</text>
</comment>
<evidence type="ECO:0000256" key="4">
    <source>
        <dbReference type="PROSITE-ProRule" id="PRU00339"/>
    </source>
</evidence>
<keyword evidence="4" id="KW-0802">TPR repeat</keyword>
<dbReference type="PANTHER" id="PTHR46332:SF5">
    <property type="entry name" value="ASPARTATE BETA-HYDROXYLASE DOMAIN CONTAINING 2"/>
    <property type="match status" value="1"/>
</dbReference>
<dbReference type="Gene3D" id="2.60.120.330">
    <property type="entry name" value="B-lactam Antibiotic, Isopenicillin N Synthase, Chain"/>
    <property type="match status" value="1"/>
</dbReference>